<keyword evidence="4" id="KW-0119">Carbohydrate metabolism</keyword>
<keyword evidence="2" id="KW-0858">Xylan degradation</keyword>
<dbReference type="RefSeq" id="WP_069152568.1">
    <property type="nucleotide sequence ID" value="NZ_MCGH01000002.1"/>
</dbReference>
<dbReference type="PATRIC" id="fig|1432052.4.peg.2925"/>
<evidence type="ECO:0000256" key="3">
    <source>
        <dbReference type="ARBA" id="ARBA00022801"/>
    </source>
</evidence>
<evidence type="ECO:0000256" key="6">
    <source>
        <dbReference type="PIRSR" id="PIRSR606710-1"/>
    </source>
</evidence>
<evidence type="ECO:0000256" key="4">
    <source>
        <dbReference type="ARBA" id="ARBA00023277"/>
    </source>
</evidence>
<dbReference type="Gene3D" id="2.115.10.20">
    <property type="entry name" value="Glycosyl hydrolase domain, family 43"/>
    <property type="match status" value="1"/>
</dbReference>
<evidence type="ECO:0000256" key="8">
    <source>
        <dbReference type="RuleBase" id="RU361187"/>
    </source>
</evidence>
<keyword evidence="3 8" id="KW-0378">Hydrolase</keyword>
<keyword evidence="5 8" id="KW-0326">Glycosidase</keyword>
<dbReference type="PANTHER" id="PTHR43772:SF2">
    <property type="entry name" value="PUTATIVE (AFU_ORTHOLOGUE AFUA_2G04480)-RELATED"/>
    <property type="match status" value="1"/>
</dbReference>
<dbReference type="PANTHER" id="PTHR43772">
    <property type="entry name" value="ENDO-1,4-BETA-XYLANASE"/>
    <property type="match status" value="1"/>
</dbReference>
<sequence>MKLYKRKLHDPAPLGQADPYMMKASNGKYYIYATGPSGPQLYSSDSLMEGWEYRGCCLDMTGQKNCWAPCVVELGGKYYMYYSSMDEDDEDEHGQTMRVAVSDSPEGEFRLVKNLLPPFSIDPHAVVTPSGMYFFYCVNEYEAERVGTVIMCDKMTDPLTLEGNPVCVIRPTLDEEIYQRDRFKEGQHWHTIEGAFYFCVGNTHYLMYSGACHQNPTYFIGYSVAHGAPDADLRTLDWKKYPDDNTYSPLLSKNDFIEGMGHNSVIFDNGKCYIVYHGRDYGSEAFRNDSGIPEDTRSARIDEMKIDGDVLSVEPTR</sequence>
<evidence type="ECO:0000256" key="7">
    <source>
        <dbReference type="PIRSR" id="PIRSR606710-2"/>
    </source>
</evidence>
<feature type="active site" description="Proton donor" evidence="6">
    <location>
        <position position="193"/>
    </location>
</feature>
<dbReference type="InterPro" id="IPR023296">
    <property type="entry name" value="Glyco_hydro_beta-prop_sf"/>
</dbReference>
<feature type="site" description="Important for catalytic activity, responsible for pKa modulation of the active site Glu and correct orientation of both the proton donor and substrate" evidence="7">
    <location>
        <position position="122"/>
    </location>
</feature>
<feature type="active site" description="Proton acceptor" evidence="6">
    <location>
        <position position="18"/>
    </location>
</feature>
<dbReference type="GO" id="GO:0045493">
    <property type="term" value="P:xylan catabolic process"/>
    <property type="evidence" value="ECO:0007669"/>
    <property type="project" value="UniProtKB-KW"/>
</dbReference>
<accession>A0A1E3ADC0</accession>
<evidence type="ECO:0000256" key="2">
    <source>
        <dbReference type="ARBA" id="ARBA00022651"/>
    </source>
</evidence>
<protein>
    <submittedName>
        <fullName evidence="9">Extracellular exo-alpha-(1-&gt;5)-L-arabinofuranosidase</fullName>
        <ecNumber evidence="9">3.2.1.55</ecNumber>
    </submittedName>
</protein>
<comment type="caution">
    <text evidence="9">The sequence shown here is derived from an EMBL/GenBank/DDBJ whole genome shotgun (WGS) entry which is preliminary data.</text>
</comment>
<dbReference type="Proteomes" id="UP000094067">
    <property type="component" value="Unassembled WGS sequence"/>
</dbReference>
<dbReference type="EMBL" id="MCGH01000002">
    <property type="protein sequence ID" value="ODM06733.1"/>
    <property type="molecule type" value="Genomic_DNA"/>
</dbReference>
<evidence type="ECO:0000256" key="5">
    <source>
        <dbReference type="ARBA" id="ARBA00023295"/>
    </source>
</evidence>
<dbReference type="AlphaFoldDB" id="A0A1E3ADC0"/>
<name>A0A1E3ADC0_9FIRM</name>
<evidence type="ECO:0000256" key="1">
    <source>
        <dbReference type="ARBA" id="ARBA00009865"/>
    </source>
</evidence>
<dbReference type="Pfam" id="PF04616">
    <property type="entry name" value="Glyco_hydro_43"/>
    <property type="match status" value="1"/>
</dbReference>
<dbReference type="EC" id="3.2.1.55" evidence="9"/>
<organism evidence="9 10">
    <name type="scientific">Eisenbergiella tayi</name>
    <dbReference type="NCBI Taxonomy" id="1432052"/>
    <lineage>
        <taxon>Bacteria</taxon>
        <taxon>Bacillati</taxon>
        <taxon>Bacillota</taxon>
        <taxon>Clostridia</taxon>
        <taxon>Lachnospirales</taxon>
        <taxon>Lachnospiraceae</taxon>
        <taxon>Eisenbergiella</taxon>
    </lineage>
</organism>
<dbReference type="SUPFAM" id="SSF75005">
    <property type="entry name" value="Arabinanase/levansucrase/invertase"/>
    <property type="match status" value="1"/>
</dbReference>
<keyword evidence="2" id="KW-0624">Polysaccharide degradation</keyword>
<reference evidence="9 10" key="1">
    <citation type="submission" date="2016-07" db="EMBL/GenBank/DDBJ databases">
        <title>Characterization of isolates of Eisenbergiella tayi derived from blood cultures, using whole genome sequencing.</title>
        <authorList>
            <person name="Burdz T."/>
            <person name="Wiebe D."/>
            <person name="Huynh C."/>
            <person name="Bernard K."/>
        </authorList>
    </citation>
    <scope>NUCLEOTIDE SEQUENCE [LARGE SCALE GENOMIC DNA]</scope>
    <source>
        <strain evidence="9 10">NML 110608</strain>
    </source>
</reference>
<gene>
    <name evidence="9" type="ORF">BEI61_02623</name>
</gene>
<dbReference type="InterPro" id="IPR006710">
    <property type="entry name" value="Glyco_hydro_43"/>
</dbReference>
<evidence type="ECO:0000313" key="9">
    <source>
        <dbReference type="EMBL" id="ODM06733.1"/>
    </source>
</evidence>
<dbReference type="GO" id="GO:0046556">
    <property type="term" value="F:alpha-L-arabinofuranosidase activity"/>
    <property type="evidence" value="ECO:0007669"/>
    <property type="project" value="UniProtKB-EC"/>
</dbReference>
<proteinExistence type="inferred from homology"/>
<dbReference type="InterPro" id="IPR052176">
    <property type="entry name" value="Glycosyl_Hydrlase_43_Enz"/>
</dbReference>
<comment type="similarity">
    <text evidence="1 8">Belongs to the glycosyl hydrolase 43 family.</text>
</comment>
<dbReference type="CDD" id="cd08991">
    <property type="entry name" value="GH43_HoAraf43-like"/>
    <property type="match status" value="1"/>
</dbReference>
<evidence type="ECO:0000313" key="10">
    <source>
        <dbReference type="Proteomes" id="UP000094067"/>
    </source>
</evidence>